<name>A0A2U1J661_SMIAN</name>
<feature type="region of interest" description="Disordered" evidence="1">
    <location>
        <begin position="328"/>
        <end position="428"/>
    </location>
</feature>
<dbReference type="EMBL" id="MBFU01000331">
    <property type="protein sequence ID" value="PWA00535.1"/>
    <property type="molecule type" value="Genomic_DNA"/>
</dbReference>
<dbReference type="AlphaFoldDB" id="A0A2U1J661"/>
<protein>
    <submittedName>
        <fullName evidence="2">Uncharacterized protein</fullName>
    </submittedName>
</protein>
<evidence type="ECO:0000256" key="1">
    <source>
        <dbReference type="SAM" id="MobiDB-lite"/>
    </source>
</evidence>
<organism evidence="2 3">
    <name type="scientific">Smittium angustum</name>
    <dbReference type="NCBI Taxonomy" id="133377"/>
    <lineage>
        <taxon>Eukaryota</taxon>
        <taxon>Fungi</taxon>
        <taxon>Fungi incertae sedis</taxon>
        <taxon>Zoopagomycota</taxon>
        <taxon>Kickxellomycotina</taxon>
        <taxon>Harpellomycetes</taxon>
        <taxon>Harpellales</taxon>
        <taxon>Legeriomycetaceae</taxon>
        <taxon>Smittium</taxon>
    </lineage>
</organism>
<evidence type="ECO:0000313" key="2">
    <source>
        <dbReference type="EMBL" id="PWA00535.1"/>
    </source>
</evidence>
<feature type="compositionally biased region" description="Polar residues" evidence="1">
    <location>
        <begin position="345"/>
        <end position="355"/>
    </location>
</feature>
<feature type="compositionally biased region" description="Polar residues" evidence="1">
    <location>
        <begin position="380"/>
        <end position="392"/>
    </location>
</feature>
<keyword evidence="3" id="KW-1185">Reference proteome</keyword>
<sequence length="428" mass="49740">MSNTMKPTKESPFGKLNEYTLEHIFILSKNPELSKVSMQLYKISQKTSTQVKYLIRNVHSKTGFLQSIFYSRYRKLAKKEELVIELVSKGVEVKQGEQNSIFSRALRYKMHDALYTMLRMFKKTETLYLHNTVNYRFPVIQEINRCYVIEPIIDLYNLTDIIIEFELYKEKRFDTFEVLLEAKSAKLDLVEDCGVRYEDIFDKNNMKIQLYKDSRDEANFDELLKIAIVKNQPKFTRYILEYKKFSEERIQLIYDFVRPIVERKNMENEAFFILDKYRERFTGKRTFFPFANAKFTTNTHSSINNRFSIFDNKNQAFGSAPVQSSFFGSANNNPKYNPPPEQGSFFGSSNNNQKPNPVFGATSLFGSANNNREPNPPPEQSSFFGSANNNPTYNPPPEQSGFFGSANNNQKPNPPPEKNSFFGSANNN</sequence>
<dbReference type="Proteomes" id="UP000245591">
    <property type="component" value="Unassembled WGS sequence"/>
</dbReference>
<proteinExistence type="predicted"/>
<comment type="caution">
    <text evidence="2">The sequence shown here is derived from an EMBL/GenBank/DDBJ whole genome shotgun (WGS) entry which is preliminary data.</text>
</comment>
<gene>
    <name evidence="2" type="ORF">BB558_003436</name>
</gene>
<accession>A0A2U1J661</accession>
<evidence type="ECO:0000313" key="3">
    <source>
        <dbReference type="Proteomes" id="UP000245591"/>
    </source>
</evidence>
<reference evidence="2 3" key="1">
    <citation type="journal article" date="2018" name="MBio">
        <title>Comparative Genomics Reveals the Core Gene Toolbox for the Fungus-Insect Symbiosis.</title>
        <authorList>
            <person name="Wang Y."/>
            <person name="Stata M."/>
            <person name="Wang W."/>
            <person name="Stajich J.E."/>
            <person name="White M.M."/>
            <person name="Moncalvo J.M."/>
        </authorList>
    </citation>
    <scope>NUCLEOTIDE SEQUENCE [LARGE SCALE GENOMIC DNA]</scope>
    <source>
        <strain evidence="2 3">AUS-126-30</strain>
    </source>
</reference>